<organism evidence="1 2">
    <name type="scientific">Elysia marginata</name>
    <dbReference type="NCBI Taxonomy" id="1093978"/>
    <lineage>
        <taxon>Eukaryota</taxon>
        <taxon>Metazoa</taxon>
        <taxon>Spiralia</taxon>
        <taxon>Lophotrochozoa</taxon>
        <taxon>Mollusca</taxon>
        <taxon>Gastropoda</taxon>
        <taxon>Heterobranchia</taxon>
        <taxon>Euthyneura</taxon>
        <taxon>Panpulmonata</taxon>
        <taxon>Sacoglossa</taxon>
        <taxon>Placobranchoidea</taxon>
        <taxon>Plakobranchidae</taxon>
        <taxon>Elysia</taxon>
    </lineage>
</organism>
<protein>
    <submittedName>
        <fullName evidence="1">Uncharacterized protein</fullName>
    </submittedName>
</protein>
<gene>
    <name evidence="1" type="ORF">ElyMa_002587600</name>
</gene>
<comment type="caution">
    <text evidence="1">The sequence shown here is derived from an EMBL/GenBank/DDBJ whole genome shotgun (WGS) entry which is preliminary data.</text>
</comment>
<name>A0AAV4GZB2_9GAST</name>
<sequence length="95" mass="10266">MIKPCSLQRASQCPCDESTGVMTFDALTQGQTMGRKEEGGSRCAKQSLSQVEGNVGGGGEITKKANRFPEGLLFNTRFVVLHKIAPFSSYSKHVV</sequence>
<dbReference type="EMBL" id="BMAT01005332">
    <property type="protein sequence ID" value="GFR91238.1"/>
    <property type="molecule type" value="Genomic_DNA"/>
</dbReference>
<evidence type="ECO:0000313" key="2">
    <source>
        <dbReference type="Proteomes" id="UP000762676"/>
    </source>
</evidence>
<keyword evidence="2" id="KW-1185">Reference proteome</keyword>
<dbReference type="Proteomes" id="UP000762676">
    <property type="component" value="Unassembled WGS sequence"/>
</dbReference>
<evidence type="ECO:0000313" key="1">
    <source>
        <dbReference type="EMBL" id="GFR91238.1"/>
    </source>
</evidence>
<accession>A0AAV4GZB2</accession>
<dbReference type="AlphaFoldDB" id="A0AAV4GZB2"/>
<proteinExistence type="predicted"/>
<reference evidence="1 2" key="1">
    <citation type="journal article" date="2021" name="Elife">
        <title>Chloroplast acquisition without the gene transfer in kleptoplastic sea slugs, Plakobranchus ocellatus.</title>
        <authorList>
            <person name="Maeda T."/>
            <person name="Takahashi S."/>
            <person name="Yoshida T."/>
            <person name="Shimamura S."/>
            <person name="Takaki Y."/>
            <person name="Nagai Y."/>
            <person name="Toyoda A."/>
            <person name="Suzuki Y."/>
            <person name="Arimoto A."/>
            <person name="Ishii H."/>
            <person name="Satoh N."/>
            <person name="Nishiyama T."/>
            <person name="Hasebe M."/>
            <person name="Maruyama T."/>
            <person name="Minagawa J."/>
            <person name="Obokata J."/>
            <person name="Shigenobu S."/>
        </authorList>
    </citation>
    <scope>NUCLEOTIDE SEQUENCE [LARGE SCALE GENOMIC DNA]</scope>
</reference>